<accession>A0A2S2P6P8</accession>
<gene>
    <name evidence="1" type="ORF">g.136150</name>
</gene>
<evidence type="ECO:0000313" key="1">
    <source>
        <dbReference type="EMBL" id="MBY25094.1"/>
    </source>
</evidence>
<dbReference type="EMBL" id="GGMR01012475">
    <property type="protein sequence ID" value="MBY25094.1"/>
    <property type="molecule type" value="Transcribed_RNA"/>
</dbReference>
<sequence length="162" mass="18548">MINCLKRRYQPLLAAAAPRVRAFYDLPERRSIVECRTTVGYRRRHYDQSRIERAWYTATRRQNCRFDEITDLSSSSSPTTTDCSSNTHRNDCGTVIVPCDSRAMRPAGRPASLWPPPTNDARATVHVRACALERVCIILCLYLPMCAVHVSSRVRASIHYYI</sequence>
<organism evidence="1">
    <name type="scientific">Schizaphis graminum</name>
    <name type="common">Green bug aphid</name>
    <dbReference type="NCBI Taxonomy" id="13262"/>
    <lineage>
        <taxon>Eukaryota</taxon>
        <taxon>Metazoa</taxon>
        <taxon>Ecdysozoa</taxon>
        <taxon>Arthropoda</taxon>
        <taxon>Hexapoda</taxon>
        <taxon>Insecta</taxon>
        <taxon>Pterygota</taxon>
        <taxon>Neoptera</taxon>
        <taxon>Paraneoptera</taxon>
        <taxon>Hemiptera</taxon>
        <taxon>Sternorrhyncha</taxon>
        <taxon>Aphidomorpha</taxon>
        <taxon>Aphidoidea</taxon>
        <taxon>Aphididae</taxon>
        <taxon>Aphidini</taxon>
        <taxon>Schizaphis</taxon>
    </lineage>
</organism>
<dbReference type="AlphaFoldDB" id="A0A2S2P6P8"/>
<name>A0A2S2P6P8_SCHGA</name>
<protein>
    <submittedName>
        <fullName evidence="1">Uncharacterized protein</fullName>
    </submittedName>
</protein>
<reference evidence="1" key="1">
    <citation type="submission" date="2018-04" db="EMBL/GenBank/DDBJ databases">
        <title>Transcriptome of Schizaphis graminum biotype I.</title>
        <authorList>
            <person name="Scully E.D."/>
            <person name="Geib S.M."/>
            <person name="Palmer N.A."/>
            <person name="Koch K."/>
            <person name="Bradshaw J."/>
            <person name="Heng-Moss T."/>
            <person name="Sarath G."/>
        </authorList>
    </citation>
    <scope>NUCLEOTIDE SEQUENCE</scope>
</reference>
<proteinExistence type="predicted"/>